<keyword evidence="2 10" id="KW-0812">Transmembrane</keyword>
<evidence type="ECO:0000256" key="5">
    <source>
        <dbReference type="ARBA" id="ARBA00022989"/>
    </source>
</evidence>
<keyword evidence="3 11" id="KW-0732">Signal</keyword>
<dbReference type="EMBL" id="NLAX01000008">
    <property type="protein sequence ID" value="PKS10730.1"/>
    <property type="molecule type" value="Genomic_DNA"/>
</dbReference>
<dbReference type="OrthoDB" id="1926781at2759"/>
<feature type="chain" id="PRO_5014884904" evidence="11">
    <location>
        <begin position="22"/>
        <end position="273"/>
    </location>
</feature>
<protein>
    <submittedName>
        <fullName evidence="12">Uncharacterized protein</fullName>
    </submittedName>
</protein>
<dbReference type="AlphaFoldDB" id="A0A2N3NE52"/>
<dbReference type="InParanoid" id="A0A2N3NE52"/>
<accession>A0A2N3NE52</accession>
<comment type="subcellular location">
    <subcellularLocation>
        <location evidence="1">Endoplasmic reticulum membrane</location>
        <topology evidence="1">Single-pass type I membrane protein</topology>
    </subcellularLocation>
</comment>
<evidence type="ECO:0000256" key="9">
    <source>
        <dbReference type="SAM" id="MobiDB-lite"/>
    </source>
</evidence>
<gene>
    <name evidence="12" type="ORF">jhhlp_002487</name>
</gene>
<feature type="compositionally biased region" description="Basic and acidic residues" evidence="9">
    <location>
        <begin position="246"/>
        <end position="257"/>
    </location>
</feature>
<evidence type="ECO:0000256" key="11">
    <source>
        <dbReference type="SAM" id="SignalP"/>
    </source>
</evidence>
<feature type="transmembrane region" description="Helical" evidence="10">
    <location>
        <begin position="185"/>
        <end position="203"/>
    </location>
</feature>
<organism evidence="12 13">
    <name type="scientific">Lomentospora prolificans</name>
    <dbReference type="NCBI Taxonomy" id="41688"/>
    <lineage>
        <taxon>Eukaryota</taxon>
        <taxon>Fungi</taxon>
        <taxon>Dikarya</taxon>
        <taxon>Ascomycota</taxon>
        <taxon>Pezizomycotina</taxon>
        <taxon>Sordariomycetes</taxon>
        <taxon>Hypocreomycetidae</taxon>
        <taxon>Microascales</taxon>
        <taxon>Microascaceae</taxon>
        <taxon>Lomentospora</taxon>
    </lineage>
</organism>
<dbReference type="FunCoup" id="A0A2N3NE52">
    <property type="interactions" value="20"/>
</dbReference>
<comment type="similarity">
    <text evidence="8">Belongs to the IRC22 family.</text>
</comment>
<evidence type="ECO:0000256" key="1">
    <source>
        <dbReference type="ARBA" id="ARBA00004115"/>
    </source>
</evidence>
<keyword evidence="13" id="KW-1185">Reference proteome</keyword>
<dbReference type="Pfam" id="PF03896">
    <property type="entry name" value="TRAP_alpha"/>
    <property type="match status" value="1"/>
</dbReference>
<keyword evidence="5 10" id="KW-1133">Transmembrane helix</keyword>
<dbReference type="VEuPathDB" id="FungiDB:jhhlp_002487"/>
<evidence type="ECO:0000256" key="6">
    <source>
        <dbReference type="ARBA" id="ARBA00023136"/>
    </source>
</evidence>
<dbReference type="Proteomes" id="UP000233524">
    <property type="component" value="Unassembled WGS sequence"/>
</dbReference>
<evidence type="ECO:0000313" key="12">
    <source>
        <dbReference type="EMBL" id="PKS10730.1"/>
    </source>
</evidence>
<evidence type="ECO:0000256" key="2">
    <source>
        <dbReference type="ARBA" id="ARBA00022692"/>
    </source>
</evidence>
<keyword evidence="4" id="KW-0256">Endoplasmic reticulum</keyword>
<evidence type="ECO:0000256" key="10">
    <source>
        <dbReference type="SAM" id="Phobius"/>
    </source>
</evidence>
<proteinExistence type="inferred from homology"/>
<dbReference type="GO" id="GO:0005789">
    <property type="term" value="C:endoplasmic reticulum membrane"/>
    <property type="evidence" value="ECO:0007669"/>
    <property type="project" value="UniProtKB-SubCell"/>
</dbReference>
<name>A0A2N3NE52_9PEZI</name>
<dbReference type="PANTHER" id="PTHR12924">
    <property type="entry name" value="TRANSLOCON-ASSOCIATED PROTEIN, ALPHA SUBUNIT"/>
    <property type="match status" value="1"/>
</dbReference>
<comment type="caution">
    <text evidence="12">The sequence shown here is derived from an EMBL/GenBank/DDBJ whole genome shotgun (WGS) entry which is preliminary data.</text>
</comment>
<dbReference type="PANTHER" id="PTHR12924:SF0">
    <property type="entry name" value="TRANSLOCON-ASSOCIATED PROTEIN SUBUNIT ALPHA"/>
    <property type="match status" value="1"/>
</dbReference>
<evidence type="ECO:0000313" key="13">
    <source>
        <dbReference type="Proteomes" id="UP000233524"/>
    </source>
</evidence>
<feature type="region of interest" description="Disordered" evidence="9">
    <location>
        <begin position="231"/>
        <end position="273"/>
    </location>
</feature>
<evidence type="ECO:0000256" key="3">
    <source>
        <dbReference type="ARBA" id="ARBA00022729"/>
    </source>
</evidence>
<feature type="compositionally biased region" description="Basic residues" evidence="9">
    <location>
        <begin position="258"/>
        <end position="273"/>
    </location>
</feature>
<evidence type="ECO:0000256" key="4">
    <source>
        <dbReference type="ARBA" id="ARBA00022824"/>
    </source>
</evidence>
<comment type="function">
    <text evidence="7">Is probably involved in a pathway contributing to genomic integrity.</text>
</comment>
<dbReference type="InterPro" id="IPR005595">
    <property type="entry name" value="TRAP_alpha"/>
</dbReference>
<keyword evidence="6 10" id="KW-0472">Membrane</keyword>
<feature type="compositionally biased region" description="Polar residues" evidence="9">
    <location>
        <begin position="233"/>
        <end position="245"/>
    </location>
</feature>
<feature type="signal peptide" evidence="11">
    <location>
        <begin position="1"/>
        <end position="21"/>
    </location>
</feature>
<evidence type="ECO:0000256" key="8">
    <source>
        <dbReference type="ARBA" id="ARBA00038311"/>
    </source>
</evidence>
<sequence length="273" mass="29180">MQFKATSLLALLAMPILGALAQDEASAPPVVDEADIDFEAAAAAPSTLNADFQATFPDADIFGVKLVNGKPTKALIDVTNHEEGYISVEFITGVLATLKQLPPDSPPMAAIVKNLTAMSYGAKVAPGEKVSLPYSFALDMFPQDVELRILAVVSNSEGAIFQIHVGNNTASIVDPPVSIFDPQIIFLYLFLTGAFAGTVYFVYKTWIEALFPQARRTPARKVKNAEPVADANLSGSESTGISTGKSYDESWIPEHHIRPAAKRVKTGGSAKKQ</sequence>
<evidence type="ECO:0000256" key="7">
    <source>
        <dbReference type="ARBA" id="ARBA00037565"/>
    </source>
</evidence>
<reference evidence="12 13" key="1">
    <citation type="journal article" date="2017" name="G3 (Bethesda)">
        <title>First Draft Genome Sequence of the Pathogenic Fungus Lomentospora prolificans (Formerly Scedosporium prolificans).</title>
        <authorList>
            <person name="Luo R."/>
            <person name="Zimin A."/>
            <person name="Workman R."/>
            <person name="Fan Y."/>
            <person name="Pertea G."/>
            <person name="Grossman N."/>
            <person name="Wear M.P."/>
            <person name="Jia B."/>
            <person name="Miller H."/>
            <person name="Casadevall A."/>
            <person name="Timp W."/>
            <person name="Zhang S.X."/>
            <person name="Salzberg S.L."/>
        </authorList>
    </citation>
    <scope>NUCLEOTIDE SEQUENCE [LARGE SCALE GENOMIC DNA]</scope>
    <source>
        <strain evidence="12 13">JHH-5317</strain>
    </source>
</reference>